<dbReference type="Gene3D" id="2.60.120.260">
    <property type="entry name" value="Galactose-binding domain-like"/>
    <property type="match status" value="2"/>
</dbReference>
<evidence type="ECO:0000313" key="7">
    <source>
        <dbReference type="Proteomes" id="UP000198832"/>
    </source>
</evidence>
<reference evidence="6 7" key="1">
    <citation type="submission" date="2016-10" db="EMBL/GenBank/DDBJ databases">
        <authorList>
            <person name="de Groot N.N."/>
        </authorList>
    </citation>
    <scope>NUCLEOTIDE SEQUENCE [LARGE SCALE GENOMIC DNA]</scope>
    <source>
        <strain evidence="6 7">CGMCC 1.7056</strain>
    </source>
</reference>
<sequence length="1251" mass="131069">MSTRARWTRAGVAAVSAAAVVTSVLSTSGSPARADTPGSNVYTSGHARFEVLSSTLIRTEYSADGSFTDAPTFNAIGRDSFGSTTSTGEEDEGWFVITTPKATLKYKVGSGEFTGSNLILTEQAGQQKVTASPWAGQTPPTCDIGALCEAESMLLSGLGTAKDHSGYTGSGFAAGFEGGGSSASMTVDAATAGTYDFAARYANAKDGTTRTLSVSVDGGAAQTLSLPVTANWDTWGLARTAITLPAGKHVVTLSHGPSDTADINMDSVAVLETGAEFPTAAPPAASTCAFGEVCEAESGTLGGGAFPATDHNGYSGTSFVAGLGTLASDTVHVTGVPADGTYALQLRFASAAGQGDRPVSIRVGTQQPTTVSLGSTSTWDSWRTASYPVTLSAGDNDVALQCPNAASCGINVDTVAITAPDAPLLAAHAPLGGYRRGVDGVNGAAPTVPGLLYADGWYLLNDTASSIFDSSAKTVTARPQQSGTYQDGYVFAYGTDYDRALGDLATLTGPSELLPRWAYGVWYSEYYNRTASDYQDVIVPKFRSEGVPLDALVTDTDFKAPDVWDGWQVDTDKFPDPTAYFDWAHAQGIHTSLNIHPSVLDSDPQYAAAQATAGNTLTQNNAGCYSDVAHTANCYVFDWSDPNQLKAYFDLHDQMKQQGNDVWWLDWCCEQSVSSSAGVTPDAWINQNYKWYTDDTLGRGFNLARAFGSLQAGGQQAVPTGPWADKRSTVHFTGDSTSSWSTLAMEVGYTPGESASTGLSPVSHDIGGFNDSSSDPAGSEPGSRKIPDDLYARWVQLGAFQPILRLHGNHSDRLPWQYGTAAKESAESFLNLRENLVPYTYTLAQQAAATGVPVTRPLYLAYPNSQESYANAGSEYLYGPDVLVAPVTSAGMDTVQTRVWFPEGSSWTDVFTGKTYAGGTTAQVSTTLATMPVFLRSGGIMTTRTDDVTNDVQNPLDKVTVTVAGGAAGSSSLFEDDGKTDDSTKSATTALDYTEDGGQASLRIGAAQGGFTGQVTDRAWTVKFTNAAAPTAVLVDGVKQPASAWSYDAATRTITARVASRSVTTATTVSYRTVAANHAPTAGDVSTRTTVGYPVALTLTGTDVDGDPLTFSHSQPLHGTVTGGGATLRYAAAPTFVGTDSFTYTVSDPFGKAVTRTVTVAVGRQTPVLSVKRHGHGRAAVLKVRALLHGGVTAGRATVTVRVGKRVVAHGRLKHDKVTLKLSKLPRGKHTVVVTLKQGPVTTAASRTRRV</sequence>
<dbReference type="InterPro" id="IPR051816">
    <property type="entry name" value="Glycosyl_Hydrolase_31"/>
</dbReference>
<evidence type="ECO:0000256" key="4">
    <source>
        <dbReference type="SAM" id="SignalP"/>
    </source>
</evidence>
<dbReference type="GO" id="GO:0030246">
    <property type="term" value="F:carbohydrate binding"/>
    <property type="evidence" value="ECO:0007669"/>
    <property type="project" value="InterPro"/>
</dbReference>
<dbReference type="Pfam" id="PF21365">
    <property type="entry name" value="Glyco_hydro_31_3rd"/>
    <property type="match status" value="1"/>
</dbReference>
<dbReference type="RefSeq" id="WP_091124001.1">
    <property type="nucleotide sequence ID" value="NZ_FOLB01000008.1"/>
</dbReference>
<dbReference type="InterPro" id="IPR005084">
    <property type="entry name" value="CBM6"/>
</dbReference>
<keyword evidence="2 4" id="KW-0732">Signal</keyword>
<dbReference type="PANTHER" id="PTHR43863">
    <property type="entry name" value="HYDROLASE, PUTATIVE (AFU_ORTHOLOGUE AFUA_1G03140)-RELATED"/>
    <property type="match status" value="1"/>
</dbReference>
<dbReference type="InterPro" id="IPR048395">
    <property type="entry name" value="Glyco_hydro_31_C"/>
</dbReference>
<dbReference type="Gene3D" id="3.20.20.80">
    <property type="entry name" value="Glycosidases"/>
    <property type="match status" value="1"/>
</dbReference>
<dbReference type="InterPro" id="IPR006584">
    <property type="entry name" value="Cellulose-bd_IV"/>
</dbReference>
<dbReference type="Pfam" id="PF17137">
    <property type="entry name" value="DUF5110"/>
    <property type="match status" value="1"/>
</dbReference>
<dbReference type="PANTHER" id="PTHR43863:SF2">
    <property type="entry name" value="MALTASE-GLUCOAMYLASE"/>
    <property type="match status" value="1"/>
</dbReference>
<organism evidence="6 7">
    <name type="scientific">Nocardioides terrae</name>
    <dbReference type="NCBI Taxonomy" id="574651"/>
    <lineage>
        <taxon>Bacteria</taxon>
        <taxon>Bacillati</taxon>
        <taxon>Actinomycetota</taxon>
        <taxon>Actinomycetes</taxon>
        <taxon>Propionibacteriales</taxon>
        <taxon>Nocardioidaceae</taxon>
        <taxon>Nocardioides</taxon>
    </lineage>
</organism>
<evidence type="ECO:0000313" key="6">
    <source>
        <dbReference type="EMBL" id="SFC57700.1"/>
    </source>
</evidence>
<dbReference type="Pfam" id="PF03422">
    <property type="entry name" value="CBM_6"/>
    <property type="match status" value="2"/>
</dbReference>
<evidence type="ECO:0000256" key="1">
    <source>
        <dbReference type="ARBA" id="ARBA00007806"/>
    </source>
</evidence>
<dbReference type="InterPro" id="IPR033403">
    <property type="entry name" value="DUF5110"/>
</dbReference>
<dbReference type="InterPro" id="IPR008979">
    <property type="entry name" value="Galactose-bd-like_sf"/>
</dbReference>
<name>A0A1I1KJT7_9ACTN</name>
<dbReference type="SMART" id="SM00606">
    <property type="entry name" value="CBD_IV"/>
    <property type="match status" value="1"/>
</dbReference>
<dbReference type="STRING" id="574651.SAMN04487968_10858"/>
<dbReference type="Pfam" id="PF01055">
    <property type="entry name" value="Glyco_hydro_31_2nd"/>
    <property type="match status" value="1"/>
</dbReference>
<dbReference type="InterPro" id="IPR017853">
    <property type="entry name" value="GH"/>
</dbReference>
<dbReference type="Gene3D" id="2.60.40.2810">
    <property type="match status" value="1"/>
</dbReference>
<evidence type="ECO:0000256" key="2">
    <source>
        <dbReference type="ARBA" id="ARBA00022729"/>
    </source>
</evidence>
<dbReference type="Gene3D" id="2.60.40.1180">
    <property type="entry name" value="Golgi alpha-mannosidase II"/>
    <property type="match status" value="2"/>
</dbReference>
<dbReference type="GO" id="GO:0005975">
    <property type="term" value="P:carbohydrate metabolic process"/>
    <property type="evidence" value="ECO:0007669"/>
    <property type="project" value="InterPro"/>
</dbReference>
<protein>
    <submittedName>
        <fullName evidence="6">Alpha-glucosidase, glycosyl hydrolase family GH31</fullName>
    </submittedName>
</protein>
<accession>A0A1I1KJT7</accession>
<dbReference type="GO" id="GO:0004553">
    <property type="term" value="F:hydrolase activity, hydrolyzing O-glycosyl compounds"/>
    <property type="evidence" value="ECO:0007669"/>
    <property type="project" value="InterPro"/>
</dbReference>
<feature type="region of interest" description="Disordered" evidence="3">
    <location>
        <begin position="754"/>
        <end position="785"/>
    </location>
</feature>
<evidence type="ECO:0000259" key="5">
    <source>
        <dbReference type="PROSITE" id="PS51175"/>
    </source>
</evidence>
<dbReference type="SUPFAM" id="SSF49785">
    <property type="entry name" value="Galactose-binding domain-like"/>
    <property type="match status" value="2"/>
</dbReference>
<keyword evidence="7" id="KW-1185">Reference proteome</keyword>
<dbReference type="SUPFAM" id="SSF51445">
    <property type="entry name" value="(Trans)glycosidases"/>
    <property type="match status" value="1"/>
</dbReference>
<proteinExistence type="inferred from homology"/>
<dbReference type="Proteomes" id="UP000198832">
    <property type="component" value="Unassembled WGS sequence"/>
</dbReference>
<dbReference type="Pfam" id="PF17963">
    <property type="entry name" value="Big_9"/>
    <property type="match status" value="1"/>
</dbReference>
<dbReference type="AlphaFoldDB" id="A0A1I1KJT7"/>
<dbReference type="PROSITE" id="PS51175">
    <property type="entry name" value="CBM6"/>
    <property type="match status" value="2"/>
</dbReference>
<dbReference type="EMBL" id="FOLB01000008">
    <property type="protein sequence ID" value="SFC57700.1"/>
    <property type="molecule type" value="Genomic_DNA"/>
</dbReference>
<comment type="similarity">
    <text evidence="1">Belongs to the glycosyl hydrolase 31 family.</text>
</comment>
<feature type="signal peptide" evidence="4">
    <location>
        <begin position="1"/>
        <end position="34"/>
    </location>
</feature>
<keyword evidence="6" id="KW-0378">Hydrolase</keyword>
<dbReference type="SUPFAM" id="SSF51011">
    <property type="entry name" value="Glycosyl hydrolase domain"/>
    <property type="match status" value="1"/>
</dbReference>
<feature type="domain" description="CBM6" evidence="5">
    <location>
        <begin position="292"/>
        <end position="418"/>
    </location>
</feature>
<dbReference type="InterPro" id="IPR000322">
    <property type="entry name" value="Glyco_hydro_31_TIM"/>
</dbReference>
<feature type="domain" description="CBM6" evidence="5">
    <location>
        <begin position="146"/>
        <end position="271"/>
    </location>
</feature>
<dbReference type="InterPro" id="IPR013780">
    <property type="entry name" value="Glyco_hydro_b"/>
</dbReference>
<dbReference type="OrthoDB" id="176168at2"/>
<gene>
    <name evidence="6" type="ORF">SAMN04487968_10858</name>
</gene>
<feature type="chain" id="PRO_5011452582" evidence="4">
    <location>
        <begin position="35"/>
        <end position="1251"/>
    </location>
</feature>
<evidence type="ECO:0000256" key="3">
    <source>
        <dbReference type="SAM" id="MobiDB-lite"/>
    </source>
</evidence>